<dbReference type="GO" id="GO:0008234">
    <property type="term" value="F:cysteine-type peptidase activity"/>
    <property type="evidence" value="ECO:0007669"/>
    <property type="project" value="UniProtKB-KW"/>
</dbReference>
<evidence type="ECO:0000313" key="8">
    <source>
        <dbReference type="Proteomes" id="UP001300383"/>
    </source>
</evidence>
<organism evidence="7 8">
    <name type="scientific">Fusibacillus kribbianus</name>
    <dbReference type="NCBI Taxonomy" id="3044208"/>
    <lineage>
        <taxon>Bacteria</taxon>
        <taxon>Bacillati</taxon>
        <taxon>Bacillota</taxon>
        <taxon>Clostridia</taxon>
        <taxon>Lachnospirales</taxon>
        <taxon>Lachnospiraceae</taxon>
        <taxon>Fusibacillus</taxon>
    </lineage>
</organism>
<evidence type="ECO:0000313" key="7">
    <source>
        <dbReference type="EMBL" id="MDI9243230.1"/>
    </source>
</evidence>
<keyword evidence="3" id="KW-0378">Hydrolase</keyword>
<accession>A0AAP4BC21</accession>
<name>A0AAP4BC21_9FIRM</name>
<dbReference type="InterPro" id="IPR007422">
    <property type="entry name" value="Peptidase_Prp"/>
</dbReference>
<evidence type="ECO:0000256" key="4">
    <source>
        <dbReference type="ARBA" id="ARBA00022807"/>
    </source>
</evidence>
<dbReference type="Pfam" id="PF04327">
    <property type="entry name" value="Peptidase_Prp"/>
    <property type="match status" value="1"/>
</dbReference>
<keyword evidence="1" id="KW-0690">Ribosome biogenesis</keyword>
<dbReference type="GO" id="GO:0006508">
    <property type="term" value="P:proteolysis"/>
    <property type="evidence" value="ECO:0007669"/>
    <property type="project" value="UniProtKB-KW"/>
</dbReference>
<gene>
    <name evidence="7" type="ORF">QJ036_12305</name>
</gene>
<evidence type="ECO:0000256" key="6">
    <source>
        <dbReference type="ARBA" id="ARBA00044538"/>
    </source>
</evidence>
<dbReference type="CDD" id="cd16332">
    <property type="entry name" value="Prp-like"/>
    <property type="match status" value="1"/>
</dbReference>
<evidence type="ECO:0000256" key="5">
    <source>
        <dbReference type="ARBA" id="ARBA00044503"/>
    </source>
</evidence>
<dbReference type="PANTHER" id="PTHR39178">
    <property type="entry name" value="HYPOTHETICAL RIBOSOME-ASSOCIATED PROTEIN"/>
    <property type="match status" value="1"/>
</dbReference>
<keyword evidence="4" id="KW-0788">Thiol protease</keyword>
<evidence type="ECO:0000256" key="3">
    <source>
        <dbReference type="ARBA" id="ARBA00022801"/>
    </source>
</evidence>
<sequence length="112" mass="12033">MITVKVFVDSDGEHRGFRISGHAGYGEAGEDIVCAAVSALAQNTINSIEAFTEDAISYSVDDGYLDCSLDGTVSAESKLLLNSLILGLESVRDSCQTGRKKNQFIRIVTEEV</sequence>
<dbReference type="SUPFAM" id="SSF118010">
    <property type="entry name" value="TM1457-like"/>
    <property type="match status" value="1"/>
</dbReference>
<reference evidence="7 8" key="1">
    <citation type="submission" date="2023-05" db="EMBL/GenBank/DDBJ databases">
        <title>[ruminococcus] sp. nov., isolated from a pig farm feces dump.</title>
        <authorList>
            <person name="Chang Y.-H."/>
        </authorList>
    </citation>
    <scope>NUCLEOTIDE SEQUENCE [LARGE SCALE GENOMIC DNA]</scope>
    <source>
        <strain evidence="7 8">YH-rum2234</strain>
    </source>
</reference>
<dbReference type="Proteomes" id="UP001300383">
    <property type="component" value="Unassembled WGS sequence"/>
</dbReference>
<keyword evidence="8" id="KW-1185">Reference proteome</keyword>
<evidence type="ECO:0000256" key="2">
    <source>
        <dbReference type="ARBA" id="ARBA00022670"/>
    </source>
</evidence>
<proteinExistence type="inferred from homology"/>
<comment type="caution">
    <text evidence="7">The sequence shown here is derived from an EMBL/GenBank/DDBJ whole genome shotgun (WGS) entry which is preliminary data.</text>
</comment>
<dbReference type="InterPro" id="IPR036764">
    <property type="entry name" value="Peptidase_Prp_sf"/>
</dbReference>
<dbReference type="EMBL" id="JASGBQ010000028">
    <property type="protein sequence ID" value="MDI9243230.1"/>
    <property type="molecule type" value="Genomic_DNA"/>
</dbReference>
<dbReference type="PANTHER" id="PTHR39178:SF1">
    <property type="entry name" value="RIBOSOMAL-PROCESSING CYSTEINE PROTEASE PRP"/>
    <property type="match status" value="1"/>
</dbReference>
<keyword evidence="2 7" id="KW-0645">Protease</keyword>
<dbReference type="GO" id="GO:0042254">
    <property type="term" value="P:ribosome biogenesis"/>
    <property type="evidence" value="ECO:0007669"/>
    <property type="project" value="UniProtKB-KW"/>
</dbReference>
<dbReference type="AlphaFoldDB" id="A0AAP4BC21"/>
<dbReference type="Gene3D" id="3.30.70.1490">
    <property type="entry name" value="Cysteine protease Prp"/>
    <property type="match status" value="1"/>
</dbReference>
<protein>
    <recommendedName>
        <fullName evidence="6">Ribosomal processing cysteine protease Prp</fullName>
    </recommendedName>
</protein>
<dbReference type="RefSeq" id="WP_283231655.1">
    <property type="nucleotide sequence ID" value="NZ_JASGBQ010000028.1"/>
</dbReference>
<comment type="similarity">
    <text evidence="5">Belongs to the Prp family.</text>
</comment>
<evidence type="ECO:0000256" key="1">
    <source>
        <dbReference type="ARBA" id="ARBA00022517"/>
    </source>
</evidence>